<organism evidence="4 5">
    <name type="scientific">Mugilogobius chulae</name>
    <name type="common">yellowstripe goby</name>
    <dbReference type="NCBI Taxonomy" id="88201"/>
    <lineage>
        <taxon>Eukaryota</taxon>
        <taxon>Metazoa</taxon>
        <taxon>Chordata</taxon>
        <taxon>Craniata</taxon>
        <taxon>Vertebrata</taxon>
        <taxon>Euteleostomi</taxon>
        <taxon>Actinopterygii</taxon>
        <taxon>Neopterygii</taxon>
        <taxon>Teleostei</taxon>
        <taxon>Neoteleostei</taxon>
        <taxon>Acanthomorphata</taxon>
        <taxon>Gobiaria</taxon>
        <taxon>Gobiiformes</taxon>
        <taxon>Gobioidei</taxon>
        <taxon>Gobiidae</taxon>
        <taxon>Gobionellinae</taxon>
        <taxon>Mugilogobius</taxon>
    </lineage>
</organism>
<keyword evidence="2" id="KW-0812">Transmembrane</keyword>
<keyword evidence="2" id="KW-0472">Membrane</keyword>
<dbReference type="GO" id="GO:0004252">
    <property type="term" value="F:serine-type endopeptidase activity"/>
    <property type="evidence" value="ECO:0007669"/>
    <property type="project" value="InterPro"/>
</dbReference>
<dbReference type="GO" id="GO:0006508">
    <property type="term" value="P:proteolysis"/>
    <property type="evidence" value="ECO:0007669"/>
    <property type="project" value="InterPro"/>
</dbReference>
<evidence type="ECO:0000256" key="2">
    <source>
        <dbReference type="SAM" id="Phobius"/>
    </source>
</evidence>
<accession>A0AAW0PUN8</accession>
<sequence length="185" mass="19124">MVSIQKNQVHVCGGTLVSEDAVLSDADCLPSSMNVGVERGAGRLHQNASNPQEVRVMITNVTRSNTGGVSNVVVLKLASKPTLSNYIQPICLDDGQNTFAEGTMCYSAGWSLAATGAQTLREIQTLIVSCGNTSSANTLCTGTFTVTQFLSPASPITSSGPALTAGPALLASHLLLALLGLLLFT</sequence>
<evidence type="ECO:0000259" key="3">
    <source>
        <dbReference type="PROSITE" id="PS50240"/>
    </source>
</evidence>
<dbReference type="InterPro" id="IPR043504">
    <property type="entry name" value="Peptidase_S1_PA_chymotrypsin"/>
</dbReference>
<name>A0AAW0PUN8_9GOBI</name>
<dbReference type="SMART" id="SM00020">
    <property type="entry name" value="Tryp_SPc"/>
    <property type="match status" value="1"/>
</dbReference>
<reference evidence="5" key="1">
    <citation type="submission" date="2024-04" db="EMBL/GenBank/DDBJ databases">
        <title>Salinicola lusitanus LLJ914,a marine bacterium isolated from the Okinawa Trough.</title>
        <authorList>
            <person name="Li J."/>
        </authorList>
    </citation>
    <scope>NUCLEOTIDE SEQUENCE [LARGE SCALE GENOMIC DNA]</scope>
</reference>
<gene>
    <name evidence="4" type="ORF">WMY93_001870</name>
</gene>
<dbReference type="PANTHER" id="PTHR24253">
    <property type="entry name" value="TRANSMEMBRANE PROTEASE SERINE"/>
    <property type="match status" value="1"/>
</dbReference>
<evidence type="ECO:0000313" key="4">
    <source>
        <dbReference type="EMBL" id="KAK7938544.1"/>
    </source>
</evidence>
<evidence type="ECO:0000256" key="1">
    <source>
        <dbReference type="ARBA" id="ARBA00023157"/>
    </source>
</evidence>
<dbReference type="InterPro" id="IPR001254">
    <property type="entry name" value="Trypsin_dom"/>
</dbReference>
<feature type="transmembrane region" description="Helical" evidence="2">
    <location>
        <begin position="162"/>
        <end position="184"/>
    </location>
</feature>
<comment type="caution">
    <text evidence="4">The sequence shown here is derived from an EMBL/GenBank/DDBJ whole genome shotgun (WGS) entry which is preliminary data.</text>
</comment>
<dbReference type="PANTHER" id="PTHR24253:SF176">
    <property type="entry name" value="CORIN, ISOFORM B"/>
    <property type="match status" value="1"/>
</dbReference>
<dbReference type="Pfam" id="PF00089">
    <property type="entry name" value="Trypsin"/>
    <property type="match status" value="1"/>
</dbReference>
<keyword evidence="1" id="KW-1015">Disulfide bond</keyword>
<dbReference type="PROSITE" id="PS50240">
    <property type="entry name" value="TRYPSIN_DOM"/>
    <property type="match status" value="1"/>
</dbReference>
<dbReference type="InterPro" id="IPR009003">
    <property type="entry name" value="Peptidase_S1_PA"/>
</dbReference>
<dbReference type="Proteomes" id="UP001460270">
    <property type="component" value="Unassembled WGS sequence"/>
</dbReference>
<proteinExistence type="predicted"/>
<keyword evidence="2" id="KW-1133">Transmembrane helix</keyword>
<evidence type="ECO:0000313" key="5">
    <source>
        <dbReference type="Proteomes" id="UP001460270"/>
    </source>
</evidence>
<dbReference type="Gene3D" id="2.40.10.10">
    <property type="entry name" value="Trypsin-like serine proteases"/>
    <property type="match status" value="2"/>
</dbReference>
<feature type="domain" description="Peptidase S1" evidence="3">
    <location>
        <begin position="1"/>
        <end position="185"/>
    </location>
</feature>
<dbReference type="AlphaFoldDB" id="A0AAW0PUN8"/>
<keyword evidence="5" id="KW-1185">Reference proteome</keyword>
<dbReference type="SUPFAM" id="SSF50494">
    <property type="entry name" value="Trypsin-like serine proteases"/>
    <property type="match status" value="1"/>
</dbReference>
<protein>
    <recommendedName>
        <fullName evidence="3">Peptidase S1 domain-containing protein</fullName>
    </recommendedName>
</protein>
<dbReference type="EMBL" id="JBBPFD010000002">
    <property type="protein sequence ID" value="KAK7938544.1"/>
    <property type="molecule type" value="Genomic_DNA"/>
</dbReference>